<organism evidence="1 2">
    <name type="scientific">Geosporobacter ferrireducens</name>
    <dbReference type="NCBI Taxonomy" id="1424294"/>
    <lineage>
        <taxon>Bacteria</taxon>
        <taxon>Bacillati</taxon>
        <taxon>Bacillota</taxon>
        <taxon>Clostridia</taxon>
        <taxon>Peptostreptococcales</taxon>
        <taxon>Thermotaleaceae</taxon>
        <taxon>Geosporobacter</taxon>
    </lineage>
</organism>
<dbReference type="EMBL" id="CP017269">
    <property type="protein sequence ID" value="AOT68935.1"/>
    <property type="molecule type" value="Genomic_DNA"/>
</dbReference>
<name>A0A1D8GDE2_9FIRM</name>
<protein>
    <recommendedName>
        <fullName evidence="3">SnoaL-like domain-containing protein</fullName>
    </recommendedName>
</protein>
<accession>A0A1D8GDE2</accession>
<keyword evidence="2" id="KW-1185">Reference proteome</keyword>
<evidence type="ECO:0008006" key="3">
    <source>
        <dbReference type="Google" id="ProtNLM"/>
    </source>
</evidence>
<gene>
    <name evidence="1" type="ORF">Gferi_04825</name>
</gene>
<dbReference type="Proteomes" id="UP000095743">
    <property type="component" value="Chromosome"/>
</dbReference>
<dbReference type="RefSeq" id="WP_069974501.1">
    <property type="nucleotide sequence ID" value="NZ_CP017269.1"/>
</dbReference>
<dbReference type="STRING" id="1424294.Gferi_04825"/>
<dbReference type="AlphaFoldDB" id="A0A1D8GDE2"/>
<dbReference type="KEGG" id="gfe:Gferi_04825"/>
<dbReference type="Gene3D" id="3.10.450.50">
    <property type="match status" value="1"/>
</dbReference>
<evidence type="ECO:0000313" key="1">
    <source>
        <dbReference type="EMBL" id="AOT68935.1"/>
    </source>
</evidence>
<proteinExistence type="predicted"/>
<reference evidence="1 2" key="1">
    <citation type="submission" date="2016-09" db="EMBL/GenBank/DDBJ databases">
        <title>Genomic analysis reveals versatility of anaerobic energy metabolism of Geosporobacter ferrireducens IRF9 of phylum Firmicutes.</title>
        <authorList>
            <person name="Kim S.-J."/>
        </authorList>
    </citation>
    <scope>NUCLEOTIDE SEQUENCE [LARGE SCALE GENOMIC DNA]</scope>
    <source>
        <strain evidence="1 2">IRF9</strain>
    </source>
</reference>
<dbReference type="OrthoDB" id="3824180at2"/>
<evidence type="ECO:0000313" key="2">
    <source>
        <dbReference type="Proteomes" id="UP000095743"/>
    </source>
</evidence>
<dbReference type="SUPFAM" id="SSF54427">
    <property type="entry name" value="NTF2-like"/>
    <property type="match status" value="1"/>
</dbReference>
<sequence length="128" mass="15364">MNYQECIIGLWNDMDKQNWSNISKYFDDEAIINWNNTNERFNVQEFIRVNEEYPGDWNIRIERLECIDSLVISVVKVQLKNEDISFHATSFFEFNNEKIKVLNEYWGDDGKAPQWRIEKQIGRPITPI</sequence>
<dbReference type="InterPro" id="IPR032710">
    <property type="entry name" value="NTF2-like_dom_sf"/>
</dbReference>